<dbReference type="AlphaFoldDB" id="A0AAQ3KXK4"/>
<protein>
    <submittedName>
        <fullName evidence="2">Uncharacterized protein</fullName>
    </submittedName>
</protein>
<reference evidence="2 3" key="1">
    <citation type="submission" date="2023-10" db="EMBL/GenBank/DDBJ databases">
        <title>Chromosome-scale genome assembly provides insights into flower coloration mechanisms of Canna indica.</title>
        <authorList>
            <person name="Li C."/>
        </authorList>
    </citation>
    <scope>NUCLEOTIDE SEQUENCE [LARGE SCALE GENOMIC DNA]</scope>
    <source>
        <tissue evidence="2">Flower</tissue>
    </source>
</reference>
<proteinExistence type="predicted"/>
<organism evidence="2 3">
    <name type="scientific">Canna indica</name>
    <name type="common">Indian-shot</name>
    <dbReference type="NCBI Taxonomy" id="4628"/>
    <lineage>
        <taxon>Eukaryota</taxon>
        <taxon>Viridiplantae</taxon>
        <taxon>Streptophyta</taxon>
        <taxon>Embryophyta</taxon>
        <taxon>Tracheophyta</taxon>
        <taxon>Spermatophyta</taxon>
        <taxon>Magnoliopsida</taxon>
        <taxon>Liliopsida</taxon>
        <taxon>Zingiberales</taxon>
        <taxon>Cannaceae</taxon>
        <taxon>Canna</taxon>
    </lineage>
</organism>
<gene>
    <name evidence="2" type="ORF">Cni_G25282</name>
</gene>
<evidence type="ECO:0000313" key="3">
    <source>
        <dbReference type="Proteomes" id="UP001327560"/>
    </source>
</evidence>
<evidence type="ECO:0000256" key="1">
    <source>
        <dbReference type="SAM" id="MobiDB-lite"/>
    </source>
</evidence>
<sequence length="119" mass="13162">MWRRTAEIISQGKEAILSVESGVDSADHYSSEPEPPSTTSSSRLYNKYEMQVISIQTDVSTFSEAPEDAEDSAGGDWNLIWLRRSSSSSGHGREGAGNMEKGCVLRYQCSRLKKRGARD</sequence>
<feature type="region of interest" description="Disordered" evidence="1">
    <location>
        <begin position="20"/>
        <end position="44"/>
    </location>
</feature>
<dbReference type="EMBL" id="CP136897">
    <property type="protein sequence ID" value="WOL16495.1"/>
    <property type="molecule type" value="Genomic_DNA"/>
</dbReference>
<dbReference type="Proteomes" id="UP001327560">
    <property type="component" value="Chromosome 8"/>
</dbReference>
<name>A0AAQ3KXK4_9LILI</name>
<accession>A0AAQ3KXK4</accession>
<evidence type="ECO:0000313" key="2">
    <source>
        <dbReference type="EMBL" id="WOL16495.1"/>
    </source>
</evidence>
<keyword evidence="3" id="KW-1185">Reference proteome</keyword>